<reference evidence="1 2" key="1">
    <citation type="submission" date="2018-07" db="EMBL/GenBank/DDBJ databases">
        <title>Venubactetium sediminum gen. nov., sp. nov., isolated from a marine solar saltern.</title>
        <authorList>
            <person name="Wang S."/>
        </authorList>
    </citation>
    <scope>NUCLEOTIDE SEQUENCE [LARGE SCALE GENOMIC DNA]</scope>
    <source>
        <strain evidence="1 2">WD2A32</strain>
    </source>
</reference>
<dbReference type="EMBL" id="QPMH01000003">
    <property type="protein sequence ID" value="RDD63149.1"/>
    <property type="molecule type" value="Genomic_DNA"/>
</dbReference>
<evidence type="ECO:0000313" key="2">
    <source>
        <dbReference type="Proteomes" id="UP000253941"/>
    </source>
</evidence>
<dbReference type="AlphaFoldDB" id="A0A369TCW3"/>
<dbReference type="RefSeq" id="WP_114581100.1">
    <property type="nucleotide sequence ID" value="NZ_QPMH01000003.1"/>
</dbReference>
<evidence type="ECO:0000313" key="1">
    <source>
        <dbReference type="EMBL" id="RDD63149.1"/>
    </source>
</evidence>
<accession>A0A369TCW3</accession>
<evidence type="ECO:0008006" key="3">
    <source>
        <dbReference type="Google" id="ProtNLM"/>
    </source>
</evidence>
<gene>
    <name evidence="1" type="ORF">DRB17_05130</name>
</gene>
<dbReference type="Proteomes" id="UP000253941">
    <property type="component" value="Unassembled WGS sequence"/>
</dbReference>
<dbReference type="SUPFAM" id="SSF56935">
    <property type="entry name" value="Porins"/>
    <property type="match status" value="1"/>
</dbReference>
<keyword evidence="2" id="KW-1185">Reference proteome</keyword>
<protein>
    <recommendedName>
        <fullName evidence="3">Porin</fullName>
    </recommendedName>
</protein>
<comment type="caution">
    <text evidence="1">The sequence shown here is derived from an EMBL/GenBank/DDBJ whole genome shotgun (WGS) entry which is preliminary data.</text>
</comment>
<proteinExistence type="predicted"/>
<name>A0A369TCW3_9PROT</name>
<organism evidence="1 2">
    <name type="scientific">Ferruginivarius sediminum</name>
    <dbReference type="NCBI Taxonomy" id="2661937"/>
    <lineage>
        <taxon>Bacteria</taxon>
        <taxon>Pseudomonadati</taxon>
        <taxon>Pseudomonadota</taxon>
        <taxon>Alphaproteobacteria</taxon>
        <taxon>Rhodospirillales</taxon>
        <taxon>Rhodospirillaceae</taxon>
        <taxon>Ferruginivarius</taxon>
    </lineage>
</organism>
<sequence length="361" mass="38056">MLCAAGLAVGPAYAQDEAAYPRLDAEIGIEIQDDYVADSDDSDDSDAELNDLYTTTEPYFSFKATRQLSLEAGFVLEPVQDPDPGDDRVFEDHGLYAEELYVNYSGDGFDVYGGKFNPSFGTAWDIAPGIYGTDLAEDYEITERIGAGGALVFGEGGLGGEGFGTHRLAANTFFADTTFLSESVITDRGELDEADGGVSNTEDFSSFSVTLDGEGFSSAPIGYHLGVQHQEAGVGDSDDQTGFVAGLNGSFALGEDTAVEPLIEVAAFDGFDGGDEDRNYLTTGATVLHGPWNAAVSYTGRFTDAGGGNDTDDGQIQLSAGYAFANGLTADIGYKYVEEVEVDSHVIGVLLTYSLDFSVSG</sequence>